<comment type="subcellular location">
    <subcellularLocation>
        <location evidence="1">Cell membrane</location>
        <topology evidence="1">Multi-pass membrane protein</topology>
    </subcellularLocation>
</comment>
<dbReference type="InterPro" id="IPR004847">
    <property type="entry name" value="Antiport_suE1"/>
</dbReference>
<accession>A0A2S6D5Y0</accession>
<reference evidence="17 20" key="1">
    <citation type="submission" date="2015-01" db="EMBL/GenBank/DDBJ databases">
        <title>Characterization of Swiss Staphylococcus aureus strains involved in food poisoning.</title>
        <authorList>
            <person name="Crovadore J."/>
            <person name="Chablais R."/>
            <person name="Tonacini J."/>
            <person name="Schnyder B."/>
            <person name="Lefort F."/>
        </authorList>
    </citation>
    <scope>NUCLEOTIDE SEQUENCE [LARGE SCALE GENOMIC DNA]</scope>
    <source>
        <strain evidence="17 20">SA-120</strain>
    </source>
</reference>
<dbReference type="GO" id="GO:0005886">
    <property type="term" value="C:plasma membrane"/>
    <property type="evidence" value="ECO:0007669"/>
    <property type="project" value="UniProtKB-SubCell"/>
</dbReference>
<dbReference type="Proteomes" id="UP000032274">
    <property type="component" value="Unassembled WGS sequence"/>
</dbReference>
<dbReference type="RefSeq" id="WP_000290678.1">
    <property type="nucleotide sequence ID" value="NZ_BAABRE010000001.1"/>
</dbReference>
<gene>
    <name evidence="19" type="primary">mnhE</name>
    <name evidence="18" type="ORF">CV021_07430</name>
    <name evidence="19" type="ORF">NCTC6133_01101</name>
    <name evidence="17" type="ORF">QU38_11355</name>
</gene>
<dbReference type="EMBL" id="JXIG01000628">
    <property type="protein sequence ID" value="KIT96420.1"/>
    <property type="molecule type" value="Genomic_DNA"/>
</dbReference>
<evidence type="ECO:0000256" key="14">
    <source>
        <dbReference type="ARBA" id="ARBA00023201"/>
    </source>
</evidence>
<dbReference type="EMBL" id="UHAP01000001">
    <property type="protein sequence ID" value="SUK38196.1"/>
    <property type="molecule type" value="Genomic_DNA"/>
</dbReference>
<keyword evidence="10 16" id="KW-1133">Transmembrane helix</keyword>
<accession>A0A0D1JYS5</accession>
<keyword evidence="11" id="KW-0915">Sodium</keyword>
<evidence type="ECO:0000256" key="1">
    <source>
        <dbReference type="ARBA" id="ARBA00004651"/>
    </source>
</evidence>
<dbReference type="Pfam" id="PF01899">
    <property type="entry name" value="MNHE"/>
    <property type="match status" value="1"/>
</dbReference>
<evidence type="ECO:0000256" key="2">
    <source>
        <dbReference type="ARBA" id="ARBA00006228"/>
    </source>
</evidence>
<feature type="transmembrane region" description="Helical" evidence="16">
    <location>
        <begin position="5"/>
        <end position="22"/>
    </location>
</feature>
<proteinExistence type="inferred from homology"/>
<evidence type="ECO:0000256" key="4">
    <source>
        <dbReference type="ARBA" id="ARBA00018248"/>
    </source>
</evidence>
<evidence type="ECO:0000256" key="9">
    <source>
        <dbReference type="ARBA" id="ARBA00022781"/>
    </source>
</evidence>
<dbReference type="PANTHER" id="PTHR34584">
    <property type="entry name" value="NA(+)/H(+) ANTIPORTER SUBUNIT E1"/>
    <property type="match status" value="1"/>
</dbReference>
<dbReference type="GO" id="GO:0015297">
    <property type="term" value="F:antiporter activity"/>
    <property type="evidence" value="ECO:0007669"/>
    <property type="project" value="UniProtKB-KW"/>
</dbReference>
<evidence type="ECO:0000256" key="11">
    <source>
        <dbReference type="ARBA" id="ARBA00023053"/>
    </source>
</evidence>
<feature type="transmembrane region" description="Helical" evidence="16">
    <location>
        <begin position="57"/>
        <end position="80"/>
    </location>
</feature>
<protein>
    <recommendedName>
        <fullName evidence="4">Na(+)/H(+) antiporter subunit E1</fullName>
    </recommendedName>
    <alternativeName>
        <fullName evidence="15">Mnh complex subunit E1</fullName>
    </alternativeName>
</protein>
<reference evidence="19 22" key="3">
    <citation type="submission" date="2018-06" db="EMBL/GenBank/DDBJ databases">
        <authorList>
            <consortium name="Pathogen Informatics"/>
            <person name="Doyle S."/>
        </authorList>
    </citation>
    <scope>NUCLEOTIDE SEQUENCE [LARGE SCALE GENOMIC DNA]</scope>
    <source>
        <strain evidence="19 22">NCTC6133</strain>
    </source>
</reference>
<keyword evidence="14" id="KW-0739">Sodium transport</keyword>
<evidence type="ECO:0000256" key="5">
    <source>
        <dbReference type="ARBA" id="ARBA00022448"/>
    </source>
</evidence>
<dbReference type="PANTHER" id="PTHR34584:SF1">
    <property type="entry name" value="NA(+)_H(+) ANTIPORTER SUBUNIT E1"/>
    <property type="match status" value="1"/>
</dbReference>
<feature type="transmembrane region" description="Helical" evidence="16">
    <location>
        <begin position="100"/>
        <end position="121"/>
    </location>
</feature>
<sequence length="159" mass="18305">MAVQLVLNFIIAVFWLFVTNSYTTNNFVLGFIFGLVLVYLLHRVLPGRFYVITLYRIVKLVIIFLIELIKANFDVLKIIIKPSIKNEPGFFVYHTDLKKDWQIVLLSNLITLTPGTVVLGVSDDRTKIYIHAIDFSTKEQEVESIKTSLEKIVREVGEI</sequence>
<feature type="transmembrane region" description="Helical" evidence="16">
    <location>
        <begin position="28"/>
        <end position="45"/>
    </location>
</feature>
<comment type="similarity">
    <text evidence="2">Belongs to the CPA3 antiporters (TC 2.A.63) subunit E family.</text>
</comment>
<reference evidence="18 21" key="2">
    <citation type="submission" date="2017-11" db="EMBL/GenBank/DDBJ databases">
        <authorList>
            <person name="Founou R.C."/>
            <person name="Founou L."/>
            <person name="Allam M."/>
            <person name="Ismail A."/>
            <person name="Essack S.Y."/>
        </authorList>
    </citation>
    <scope>NUCLEOTIDE SEQUENCE [LARGE SCALE GENOMIC DNA]</scope>
    <source>
        <strain evidence="18 21">G703N2B1</strain>
    </source>
</reference>
<keyword evidence="6" id="KW-0050">Antiport</keyword>
<evidence type="ECO:0000256" key="6">
    <source>
        <dbReference type="ARBA" id="ARBA00022449"/>
    </source>
</evidence>
<name>A0A0D1JYS5_STAAU</name>
<dbReference type="NCBIfam" id="NF009291">
    <property type="entry name" value="PRK12651.1-1"/>
    <property type="match status" value="1"/>
</dbReference>
<keyword evidence="9" id="KW-0375">Hydrogen ion transport</keyword>
<keyword evidence="12" id="KW-0406">Ion transport</keyword>
<keyword evidence="8 16" id="KW-0812">Transmembrane</keyword>
<evidence type="ECO:0000313" key="20">
    <source>
        <dbReference type="Proteomes" id="UP000032274"/>
    </source>
</evidence>
<dbReference type="NCBIfam" id="TIGR00942">
    <property type="entry name" value="2a6301s05"/>
    <property type="match status" value="1"/>
</dbReference>
<keyword evidence="7" id="KW-1003">Cell membrane</keyword>
<dbReference type="GO" id="GO:1902600">
    <property type="term" value="P:proton transmembrane transport"/>
    <property type="evidence" value="ECO:0007669"/>
    <property type="project" value="UniProtKB-KW"/>
</dbReference>
<keyword evidence="5" id="KW-0813">Transport</keyword>
<dbReference type="InterPro" id="IPR002758">
    <property type="entry name" value="Cation_antiport_E"/>
</dbReference>
<organism evidence="19 22">
    <name type="scientific">Staphylococcus aureus</name>
    <dbReference type="NCBI Taxonomy" id="1280"/>
    <lineage>
        <taxon>Bacteria</taxon>
        <taxon>Bacillati</taxon>
        <taxon>Bacillota</taxon>
        <taxon>Bacilli</taxon>
        <taxon>Bacillales</taxon>
        <taxon>Staphylococcaceae</taxon>
        <taxon>Staphylococcus</taxon>
    </lineage>
</organism>
<evidence type="ECO:0000313" key="17">
    <source>
        <dbReference type="EMBL" id="KIT96420.1"/>
    </source>
</evidence>
<dbReference type="GO" id="GO:0008324">
    <property type="term" value="F:monoatomic cation transmembrane transporter activity"/>
    <property type="evidence" value="ECO:0007669"/>
    <property type="project" value="InterPro"/>
</dbReference>
<comment type="subunit">
    <text evidence="3">May form a heterooligomeric complex that consists of seven subunits: mnhA1, mnhB1, mnhC1, mnhD1, mnhE1, mnhF1 and mnhG1.</text>
</comment>
<evidence type="ECO:0000256" key="13">
    <source>
        <dbReference type="ARBA" id="ARBA00023136"/>
    </source>
</evidence>
<evidence type="ECO:0000313" key="21">
    <source>
        <dbReference type="Proteomes" id="UP000238775"/>
    </source>
</evidence>
<evidence type="ECO:0000256" key="10">
    <source>
        <dbReference type="ARBA" id="ARBA00022989"/>
    </source>
</evidence>
<dbReference type="Proteomes" id="UP000238775">
    <property type="component" value="Unassembled WGS sequence"/>
</dbReference>
<evidence type="ECO:0000256" key="16">
    <source>
        <dbReference type="SAM" id="Phobius"/>
    </source>
</evidence>
<dbReference type="AlphaFoldDB" id="A0A0D1JYS5"/>
<dbReference type="EMBL" id="PGWZ01000362">
    <property type="protein sequence ID" value="PPJ74683.1"/>
    <property type="molecule type" value="Genomic_DNA"/>
</dbReference>
<evidence type="ECO:0000313" key="19">
    <source>
        <dbReference type="EMBL" id="SUK38196.1"/>
    </source>
</evidence>
<evidence type="ECO:0000256" key="15">
    <source>
        <dbReference type="ARBA" id="ARBA00031680"/>
    </source>
</evidence>
<evidence type="ECO:0000256" key="3">
    <source>
        <dbReference type="ARBA" id="ARBA00011568"/>
    </source>
</evidence>
<dbReference type="GO" id="GO:0006814">
    <property type="term" value="P:sodium ion transport"/>
    <property type="evidence" value="ECO:0007669"/>
    <property type="project" value="UniProtKB-KW"/>
</dbReference>
<dbReference type="PIRSF" id="PIRSF019239">
    <property type="entry name" value="MrpE"/>
    <property type="match status" value="1"/>
</dbReference>
<evidence type="ECO:0000256" key="7">
    <source>
        <dbReference type="ARBA" id="ARBA00022475"/>
    </source>
</evidence>
<keyword evidence="13 16" id="KW-0472">Membrane</keyword>
<evidence type="ECO:0000313" key="22">
    <source>
        <dbReference type="Proteomes" id="UP000255091"/>
    </source>
</evidence>
<evidence type="ECO:0000256" key="12">
    <source>
        <dbReference type="ARBA" id="ARBA00023065"/>
    </source>
</evidence>
<evidence type="ECO:0000313" key="18">
    <source>
        <dbReference type="EMBL" id="PPJ74683.1"/>
    </source>
</evidence>
<evidence type="ECO:0000256" key="8">
    <source>
        <dbReference type="ARBA" id="ARBA00022692"/>
    </source>
</evidence>
<dbReference type="Proteomes" id="UP000255091">
    <property type="component" value="Unassembled WGS sequence"/>
</dbReference>